<dbReference type="RefSeq" id="WP_243182961.1">
    <property type="nucleotide sequence ID" value="NZ_JACHEN010000003.1"/>
</dbReference>
<name>A0A841KR69_9FIRM</name>
<keyword evidence="7" id="KW-0812">Transmembrane</keyword>
<dbReference type="CDD" id="cd06530">
    <property type="entry name" value="S26_SPase_I"/>
    <property type="match status" value="1"/>
</dbReference>
<feature type="active site" evidence="6">
    <location>
        <position position="91"/>
    </location>
</feature>
<feature type="transmembrane region" description="Helical" evidence="7">
    <location>
        <begin position="21"/>
        <end position="42"/>
    </location>
</feature>
<evidence type="ECO:0000256" key="5">
    <source>
        <dbReference type="ARBA" id="ARBA00022801"/>
    </source>
</evidence>
<organism evidence="9 10">
    <name type="scientific">Anaerosolibacter carboniphilus</name>
    <dbReference type="NCBI Taxonomy" id="1417629"/>
    <lineage>
        <taxon>Bacteria</taxon>
        <taxon>Bacillati</taxon>
        <taxon>Bacillota</taxon>
        <taxon>Clostridia</taxon>
        <taxon>Peptostreptococcales</taxon>
        <taxon>Thermotaleaceae</taxon>
        <taxon>Anaerosolibacter</taxon>
    </lineage>
</organism>
<dbReference type="GO" id="GO:0004252">
    <property type="term" value="F:serine-type endopeptidase activity"/>
    <property type="evidence" value="ECO:0007669"/>
    <property type="project" value="InterPro"/>
</dbReference>
<keyword evidence="7" id="KW-0472">Membrane</keyword>
<dbReference type="Pfam" id="PF10502">
    <property type="entry name" value="Peptidase_S26"/>
    <property type="match status" value="1"/>
</dbReference>
<dbReference type="NCBIfam" id="TIGR02227">
    <property type="entry name" value="sigpep_I_bact"/>
    <property type="match status" value="1"/>
</dbReference>
<dbReference type="EC" id="3.4.21.89" evidence="4 7"/>
<evidence type="ECO:0000256" key="3">
    <source>
        <dbReference type="ARBA" id="ARBA00009370"/>
    </source>
</evidence>
<evidence type="ECO:0000256" key="7">
    <source>
        <dbReference type="RuleBase" id="RU362042"/>
    </source>
</evidence>
<gene>
    <name evidence="9" type="ORF">HNQ80_000711</name>
</gene>
<dbReference type="PROSITE" id="PS00761">
    <property type="entry name" value="SPASE_I_3"/>
    <property type="match status" value="1"/>
</dbReference>
<dbReference type="InterPro" id="IPR036286">
    <property type="entry name" value="LexA/Signal_pep-like_sf"/>
</dbReference>
<dbReference type="SUPFAM" id="SSF51306">
    <property type="entry name" value="LexA/Signal peptidase"/>
    <property type="match status" value="1"/>
</dbReference>
<dbReference type="AlphaFoldDB" id="A0A841KR69"/>
<evidence type="ECO:0000256" key="1">
    <source>
        <dbReference type="ARBA" id="ARBA00000677"/>
    </source>
</evidence>
<dbReference type="Gene3D" id="2.10.109.10">
    <property type="entry name" value="Umud Fragment, subunit A"/>
    <property type="match status" value="1"/>
</dbReference>
<keyword evidence="7" id="KW-0645">Protease</keyword>
<sequence>MIKKGTGCDEMLDKIISILRNILVAVFIAIIIEEFVFGFTVVQGESMAPTVKDRDKLFVNKICYLLHKPEIGDIVIFHPPIEERRKEYFIKRVIAMENDEFMIRDGKVFVNGNEIKENYIMNEQYIDRAFDMDQGKVPKGMVFVMGDNRNDSNDSRYFGFVPIKNIEGKADLRLWPFDEVQAFTVDY</sequence>
<dbReference type="PANTHER" id="PTHR43390">
    <property type="entry name" value="SIGNAL PEPTIDASE I"/>
    <property type="match status" value="1"/>
</dbReference>
<proteinExistence type="inferred from homology"/>
<dbReference type="GO" id="GO:0009003">
    <property type="term" value="F:signal peptidase activity"/>
    <property type="evidence" value="ECO:0007669"/>
    <property type="project" value="UniProtKB-EC"/>
</dbReference>
<evidence type="ECO:0000256" key="4">
    <source>
        <dbReference type="ARBA" id="ARBA00013208"/>
    </source>
</evidence>
<feature type="active site" evidence="6">
    <location>
        <position position="46"/>
    </location>
</feature>
<keyword evidence="5 7" id="KW-0378">Hydrolase</keyword>
<dbReference type="InterPro" id="IPR019533">
    <property type="entry name" value="Peptidase_S26"/>
</dbReference>
<feature type="domain" description="Peptidase S26" evidence="8">
    <location>
        <begin position="16"/>
        <end position="175"/>
    </location>
</feature>
<dbReference type="InterPro" id="IPR000223">
    <property type="entry name" value="Pept_S26A_signal_pept_1"/>
</dbReference>
<comment type="subcellular location">
    <subcellularLocation>
        <location evidence="2">Cell membrane</location>
        <topology evidence="2">Single-pass type II membrane protein</topology>
    </subcellularLocation>
    <subcellularLocation>
        <location evidence="7">Membrane</location>
        <topology evidence="7">Single-pass type II membrane protein</topology>
    </subcellularLocation>
</comment>
<reference evidence="9 10" key="1">
    <citation type="submission" date="2020-08" db="EMBL/GenBank/DDBJ databases">
        <title>Genomic Encyclopedia of Type Strains, Phase IV (KMG-IV): sequencing the most valuable type-strain genomes for metagenomic binning, comparative biology and taxonomic classification.</title>
        <authorList>
            <person name="Goeker M."/>
        </authorList>
    </citation>
    <scope>NUCLEOTIDE SEQUENCE [LARGE SCALE GENOMIC DNA]</scope>
    <source>
        <strain evidence="9 10">DSM 103526</strain>
    </source>
</reference>
<evidence type="ECO:0000313" key="9">
    <source>
        <dbReference type="EMBL" id="MBB6214628.1"/>
    </source>
</evidence>
<comment type="caution">
    <text evidence="9">The sequence shown here is derived from an EMBL/GenBank/DDBJ whole genome shotgun (WGS) entry which is preliminary data.</text>
</comment>
<comment type="similarity">
    <text evidence="3 7">Belongs to the peptidase S26 family.</text>
</comment>
<accession>A0A841KR69</accession>
<dbReference type="GO" id="GO:0005886">
    <property type="term" value="C:plasma membrane"/>
    <property type="evidence" value="ECO:0007669"/>
    <property type="project" value="UniProtKB-SubCell"/>
</dbReference>
<dbReference type="InterPro" id="IPR019758">
    <property type="entry name" value="Pept_S26A_signal_pept_1_CS"/>
</dbReference>
<dbReference type="Proteomes" id="UP000579281">
    <property type="component" value="Unassembled WGS sequence"/>
</dbReference>
<evidence type="ECO:0000256" key="6">
    <source>
        <dbReference type="PIRSR" id="PIRSR600223-1"/>
    </source>
</evidence>
<comment type="catalytic activity">
    <reaction evidence="1 7">
        <text>Cleavage of hydrophobic, N-terminal signal or leader sequences from secreted and periplasmic proteins.</text>
        <dbReference type="EC" id="3.4.21.89"/>
    </reaction>
</comment>
<evidence type="ECO:0000256" key="2">
    <source>
        <dbReference type="ARBA" id="ARBA00004401"/>
    </source>
</evidence>
<dbReference type="GO" id="GO:0006465">
    <property type="term" value="P:signal peptide processing"/>
    <property type="evidence" value="ECO:0007669"/>
    <property type="project" value="InterPro"/>
</dbReference>
<keyword evidence="7" id="KW-1133">Transmembrane helix</keyword>
<protein>
    <recommendedName>
        <fullName evidence="4 7">Signal peptidase I</fullName>
        <ecNumber evidence="4 7">3.4.21.89</ecNumber>
    </recommendedName>
</protein>
<evidence type="ECO:0000313" key="10">
    <source>
        <dbReference type="Proteomes" id="UP000579281"/>
    </source>
</evidence>
<dbReference type="PANTHER" id="PTHR43390:SF1">
    <property type="entry name" value="CHLOROPLAST PROCESSING PEPTIDASE"/>
    <property type="match status" value="1"/>
</dbReference>
<evidence type="ECO:0000259" key="8">
    <source>
        <dbReference type="Pfam" id="PF10502"/>
    </source>
</evidence>
<keyword evidence="10" id="KW-1185">Reference proteome</keyword>
<dbReference type="EMBL" id="JACHEN010000003">
    <property type="protein sequence ID" value="MBB6214628.1"/>
    <property type="molecule type" value="Genomic_DNA"/>
</dbReference>
<dbReference type="PRINTS" id="PR00727">
    <property type="entry name" value="LEADERPTASE"/>
</dbReference>